<reference evidence="2" key="1">
    <citation type="submission" date="2020-06" db="EMBL/GenBank/DDBJ databases">
        <authorList>
            <person name="Onetto C."/>
        </authorList>
    </citation>
    <scope>NUCLEOTIDE SEQUENCE</scope>
</reference>
<comment type="caution">
    <text evidence="2">The sequence shown here is derived from an EMBL/GenBank/DDBJ whole genome shotgun (WGS) entry which is preliminary data.</text>
</comment>
<dbReference type="AlphaFoldDB" id="A0A9N8JCB7"/>
<gene>
    <name evidence="2" type="ORF">AWRI4619_LOCUS3785</name>
</gene>
<dbReference type="Proteomes" id="UP000716446">
    <property type="component" value="Unassembled WGS sequence"/>
</dbReference>
<dbReference type="Pfam" id="PF23726">
    <property type="entry name" value="Beta-prop_RSE1_2nd"/>
    <property type="match status" value="1"/>
</dbReference>
<sequence length="97" mass="10265">MPKFSEDPSLQKPAALRLLPNVGGYSAVFMAGGSPSFVVKDASSLPRIVSLRGKGVRRLSGLNSRKCEAGFVWVDTAVSHGIPYPPALLTMTPGHNT</sequence>
<feature type="domain" description="RSE1/DDB1/CPSF1 second beta-propeller" evidence="1">
    <location>
        <begin position="12"/>
        <end position="75"/>
    </location>
</feature>
<protein>
    <recommendedName>
        <fullName evidence="1">RSE1/DDB1/CPSF1 second beta-propeller domain-containing protein</fullName>
    </recommendedName>
</protein>
<proteinExistence type="predicted"/>
<evidence type="ECO:0000259" key="1">
    <source>
        <dbReference type="Pfam" id="PF23726"/>
    </source>
</evidence>
<evidence type="ECO:0000313" key="3">
    <source>
        <dbReference type="Proteomes" id="UP000716446"/>
    </source>
</evidence>
<keyword evidence="3" id="KW-1185">Reference proteome</keyword>
<dbReference type="EMBL" id="CAIJEN010000004">
    <property type="protein sequence ID" value="CAD0085404.1"/>
    <property type="molecule type" value="Genomic_DNA"/>
</dbReference>
<organism evidence="2 3">
    <name type="scientific">Aureobasidium vineae</name>
    <dbReference type="NCBI Taxonomy" id="2773715"/>
    <lineage>
        <taxon>Eukaryota</taxon>
        <taxon>Fungi</taxon>
        <taxon>Dikarya</taxon>
        <taxon>Ascomycota</taxon>
        <taxon>Pezizomycotina</taxon>
        <taxon>Dothideomycetes</taxon>
        <taxon>Dothideomycetidae</taxon>
        <taxon>Dothideales</taxon>
        <taxon>Saccotheciaceae</taxon>
        <taxon>Aureobasidium</taxon>
    </lineage>
</organism>
<evidence type="ECO:0000313" key="2">
    <source>
        <dbReference type="EMBL" id="CAD0085404.1"/>
    </source>
</evidence>
<name>A0A9N8JCB7_9PEZI</name>
<accession>A0A9N8JCB7</accession>
<dbReference type="InterPro" id="IPR058543">
    <property type="entry name" value="Beta-prop_RSE1/DDB1/CPSF1_2nd"/>
</dbReference>